<sequence length="283" mass="30128">MCVGGGDADDLRALTQQFDPSARSFHEVVRVLEGLGHIEIVRDPLTLELTHWETSPSIVVVSGEQTSELIGHWPRVLLRQMRRGGIAITTHGRDGAPARRTTTASLEELRQVVPGATVVSEPGIGLARVLPALRQVLAALPTTSAPSALVIDRYEPSTDAWVRVASTDTVGSYRTSGYSRTYFVRTATDVESGTARITNVALAKHAAPLLAPHGRPLISYHPNDRELVAPLGAPLPGMYGRAVTLASGQPPMRRDSPAGSYTVYRDVPAEAAAVIYSALGGAS</sequence>
<accession>A0A2U1ZW80</accession>
<proteinExistence type="predicted"/>
<gene>
    <name evidence="1" type="ORF">C8046_11740</name>
</gene>
<dbReference type="EMBL" id="PYHR01000002">
    <property type="protein sequence ID" value="PWD51224.1"/>
    <property type="molecule type" value="Genomic_DNA"/>
</dbReference>
<name>A0A2U1ZW80_9MICO</name>
<evidence type="ECO:0000313" key="1">
    <source>
        <dbReference type="EMBL" id="PWD51224.1"/>
    </source>
</evidence>
<reference evidence="1 2" key="1">
    <citation type="submission" date="2018-03" db="EMBL/GenBank/DDBJ databases">
        <title>Genome assembly of novel Miniimonas species PCH200.</title>
        <authorList>
            <person name="Thakur V."/>
            <person name="Kumar V."/>
            <person name="Singh D."/>
        </authorList>
    </citation>
    <scope>NUCLEOTIDE SEQUENCE [LARGE SCALE GENOMIC DNA]</scope>
    <source>
        <strain evidence="1 2">PCH200</strain>
    </source>
</reference>
<organism evidence="1 2">
    <name type="scientific">Serinibacter arcticus</name>
    <dbReference type="NCBI Taxonomy" id="1655435"/>
    <lineage>
        <taxon>Bacteria</taxon>
        <taxon>Bacillati</taxon>
        <taxon>Actinomycetota</taxon>
        <taxon>Actinomycetes</taxon>
        <taxon>Micrococcales</taxon>
        <taxon>Beutenbergiaceae</taxon>
        <taxon>Serinibacter</taxon>
    </lineage>
</organism>
<evidence type="ECO:0000313" key="2">
    <source>
        <dbReference type="Proteomes" id="UP000245166"/>
    </source>
</evidence>
<dbReference type="AlphaFoldDB" id="A0A2U1ZW80"/>
<dbReference type="Proteomes" id="UP000245166">
    <property type="component" value="Unassembled WGS sequence"/>
</dbReference>
<protein>
    <submittedName>
        <fullName evidence="1">Uncharacterized protein</fullName>
    </submittedName>
</protein>
<keyword evidence="2" id="KW-1185">Reference proteome</keyword>
<comment type="caution">
    <text evidence="1">The sequence shown here is derived from an EMBL/GenBank/DDBJ whole genome shotgun (WGS) entry which is preliminary data.</text>
</comment>